<feature type="domain" description="Reverse transcriptase" evidence="7">
    <location>
        <begin position="73"/>
        <end position="253"/>
    </location>
</feature>
<dbReference type="CDD" id="cd01647">
    <property type="entry name" value="RT_LTR"/>
    <property type="match status" value="1"/>
</dbReference>
<keyword evidence="4" id="KW-0255">Endonuclease</keyword>
<name>A0A0N5CFQ0_STREA</name>
<dbReference type="InterPro" id="IPR043502">
    <property type="entry name" value="DNA/RNA_pol_sf"/>
</dbReference>
<dbReference type="PROSITE" id="PS50878">
    <property type="entry name" value="RT_POL"/>
    <property type="match status" value="1"/>
</dbReference>
<reference evidence="9" key="1">
    <citation type="submission" date="2017-02" db="UniProtKB">
        <authorList>
            <consortium name="WormBaseParasite"/>
        </authorList>
    </citation>
    <scope>IDENTIFICATION</scope>
</reference>
<dbReference type="CDD" id="cd09274">
    <property type="entry name" value="RNase_HI_RT_Ty3"/>
    <property type="match status" value="1"/>
</dbReference>
<dbReference type="SUPFAM" id="SSF56672">
    <property type="entry name" value="DNA/RNA polymerases"/>
    <property type="match status" value="1"/>
</dbReference>
<dbReference type="Gene3D" id="3.10.10.10">
    <property type="entry name" value="HIV Type 1 Reverse Transcriptase, subunit A, domain 1"/>
    <property type="match status" value="1"/>
</dbReference>
<keyword evidence="2" id="KW-0548">Nucleotidyltransferase</keyword>
<evidence type="ECO:0000313" key="9">
    <source>
        <dbReference type="WBParaSite" id="SPAL_0001668400.1"/>
    </source>
</evidence>
<dbReference type="GO" id="GO:0003964">
    <property type="term" value="F:RNA-directed DNA polymerase activity"/>
    <property type="evidence" value="ECO:0007669"/>
    <property type="project" value="UniProtKB-KW"/>
</dbReference>
<dbReference type="InterPro" id="IPR043128">
    <property type="entry name" value="Rev_trsase/Diguanyl_cyclase"/>
</dbReference>
<organism evidence="8 9">
    <name type="scientific">Strongyloides papillosus</name>
    <name type="common">Intestinal threadworm</name>
    <dbReference type="NCBI Taxonomy" id="174720"/>
    <lineage>
        <taxon>Eukaryota</taxon>
        <taxon>Metazoa</taxon>
        <taxon>Ecdysozoa</taxon>
        <taxon>Nematoda</taxon>
        <taxon>Chromadorea</taxon>
        <taxon>Rhabditida</taxon>
        <taxon>Tylenchina</taxon>
        <taxon>Panagrolaimomorpha</taxon>
        <taxon>Strongyloidoidea</taxon>
        <taxon>Strongyloididae</taxon>
        <taxon>Strongyloides</taxon>
    </lineage>
</organism>
<dbReference type="GO" id="GO:0016787">
    <property type="term" value="F:hydrolase activity"/>
    <property type="evidence" value="ECO:0007669"/>
    <property type="project" value="UniProtKB-KW"/>
</dbReference>
<dbReference type="Gene3D" id="3.30.70.270">
    <property type="match status" value="2"/>
</dbReference>
<dbReference type="PANTHER" id="PTHR37984:SF5">
    <property type="entry name" value="PROTEIN NYNRIN-LIKE"/>
    <property type="match status" value="1"/>
</dbReference>
<evidence type="ECO:0000256" key="1">
    <source>
        <dbReference type="ARBA" id="ARBA00022679"/>
    </source>
</evidence>
<dbReference type="PANTHER" id="PTHR37984">
    <property type="entry name" value="PROTEIN CBG26694"/>
    <property type="match status" value="1"/>
</dbReference>
<accession>A0A0N5CFQ0</accession>
<dbReference type="FunFam" id="3.10.20.370:FF:000001">
    <property type="entry name" value="Retrovirus-related Pol polyprotein from transposon 17.6-like protein"/>
    <property type="match status" value="1"/>
</dbReference>
<dbReference type="AlphaFoldDB" id="A0A0N5CFQ0"/>
<dbReference type="Proteomes" id="UP000046392">
    <property type="component" value="Unplaced"/>
</dbReference>
<evidence type="ECO:0000256" key="5">
    <source>
        <dbReference type="ARBA" id="ARBA00022801"/>
    </source>
</evidence>
<dbReference type="InterPro" id="IPR050951">
    <property type="entry name" value="Retrovirus_Pol_polyprotein"/>
</dbReference>
<dbReference type="WBParaSite" id="SPAL_0001668400.1">
    <property type="protein sequence ID" value="SPAL_0001668400.1"/>
    <property type="gene ID" value="SPAL_0001668400"/>
</dbReference>
<keyword evidence="3" id="KW-0540">Nuclease</keyword>
<evidence type="ECO:0000313" key="8">
    <source>
        <dbReference type="Proteomes" id="UP000046392"/>
    </source>
</evidence>
<evidence type="ECO:0000256" key="6">
    <source>
        <dbReference type="ARBA" id="ARBA00022918"/>
    </source>
</evidence>
<keyword evidence="6" id="KW-0695">RNA-directed DNA polymerase</keyword>
<dbReference type="InterPro" id="IPR041373">
    <property type="entry name" value="RT_RNaseH"/>
</dbReference>
<sequence length="491" mass="56609">MKPEVNKLDVDIELDKILHENEVAFSKNDNDISETNFFKHKIIVKDHPPIREKKRPTPLALQKLVKKKLDEMLKNKIIRPSTSPWSAPLQIVAKGTDDVRLCVDYRKLNRIIKLDAYSLPNIQLLLQSLHDKAVFTNLDLTKGYWQIGLTECSKQYTAFSCDYGLFEFNKLPFGLATSPAEFERMMELVFRDLIQRKVVFVYLDDILIATKTVHEHLEVLELVLKRVIKYKLKINKTKSNFCKSTIPFLGFDISAEGVKIDKVKQAKILNFEIPTNHATLQSYLGFINYFRNFIPNCAVLLSDLYLCLNNKTKFDFNSKCLNAFNKIKEILLKGDALIQPDIEGAIDGSNPFSIFIDASYSGIGACLMQRYEKHLRPIMFFSRAPQGAEKNYHISDLEALSLVSALKRFKNIIYHTKVKIYTDHAPLVSFFTKTNLANRLLRWALLIQEYNIEIIHIKGSSNAIEDYLSRSGWKNSKEPKLEEFKKIKSLT</sequence>
<dbReference type="GO" id="GO:0004519">
    <property type="term" value="F:endonuclease activity"/>
    <property type="evidence" value="ECO:0007669"/>
    <property type="project" value="UniProtKB-KW"/>
</dbReference>
<keyword evidence="5" id="KW-0378">Hydrolase</keyword>
<dbReference type="InterPro" id="IPR000477">
    <property type="entry name" value="RT_dom"/>
</dbReference>
<proteinExistence type="predicted"/>
<dbReference type="STRING" id="174720.A0A0N5CFQ0"/>
<dbReference type="Pfam" id="PF00078">
    <property type="entry name" value="RVT_1"/>
    <property type="match status" value="1"/>
</dbReference>
<dbReference type="Pfam" id="PF17917">
    <property type="entry name" value="RT_RNaseH"/>
    <property type="match status" value="1"/>
</dbReference>
<dbReference type="Gene3D" id="3.10.20.370">
    <property type="match status" value="1"/>
</dbReference>
<keyword evidence="8" id="KW-1185">Reference proteome</keyword>
<evidence type="ECO:0000259" key="7">
    <source>
        <dbReference type="PROSITE" id="PS50878"/>
    </source>
</evidence>
<evidence type="ECO:0000256" key="2">
    <source>
        <dbReference type="ARBA" id="ARBA00022695"/>
    </source>
</evidence>
<evidence type="ECO:0000256" key="4">
    <source>
        <dbReference type="ARBA" id="ARBA00022759"/>
    </source>
</evidence>
<evidence type="ECO:0000256" key="3">
    <source>
        <dbReference type="ARBA" id="ARBA00022722"/>
    </source>
</evidence>
<keyword evidence="1" id="KW-0808">Transferase</keyword>
<protein>
    <submittedName>
        <fullName evidence="9">Reverse transcriptase domain-containing protein</fullName>
    </submittedName>
</protein>